<evidence type="ECO:0000256" key="8">
    <source>
        <dbReference type="ARBA" id="ARBA00022741"/>
    </source>
</evidence>
<evidence type="ECO:0000256" key="1">
    <source>
        <dbReference type="ARBA" id="ARBA00004147"/>
    </source>
</evidence>
<evidence type="ECO:0000256" key="6">
    <source>
        <dbReference type="ARBA" id="ARBA00022722"/>
    </source>
</evidence>
<keyword evidence="11" id="KW-0190">Covalent protein-DNA linkage</keyword>
<evidence type="ECO:0000256" key="5">
    <source>
        <dbReference type="ARBA" id="ARBA00022705"/>
    </source>
</evidence>
<evidence type="ECO:0000256" key="10">
    <source>
        <dbReference type="ARBA" id="ARBA00022801"/>
    </source>
</evidence>
<proteinExistence type="predicted"/>
<keyword evidence="4" id="KW-0548">Nucleotidyltransferase</keyword>
<dbReference type="GO" id="GO:0003677">
    <property type="term" value="F:DNA binding"/>
    <property type="evidence" value="ECO:0007669"/>
    <property type="project" value="UniProtKB-KW"/>
</dbReference>
<evidence type="ECO:0000256" key="4">
    <source>
        <dbReference type="ARBA" id="ARBA00022695"/>
    </source>
</evidence>
<dbReference type="PROSITE" id="PS52020">
    <property type="entry name" value="CRESS_DNA_REP"/>
    <property type="match status" value="1"/>
</dbReference>
<keyword evidence="9" id="KW-0255">Endonuclease</keyword>
<protein>
    <submittedName>
        <fullName evidence="15">Replication-associated protein</fullName>
    </submittedName>
</protein>
<keyword evidence="5" id="KW-0235">DNA replication</keyword>
<evidence type="ECO:0000313" key="15">
    <source>
        <dbReference type="EMBL" id="QVW56478.1"/>
    </source>
</evidence>
<dbReference type="GO" id="GO:0016779">
    <property type="term" value="F:nucleotidyltransferase activity"/>
    <property type="evidence" value="ECO:0007669"/>
    <property type="project" value="UniProtKB-KW"/>
</dbReference>
<dbReference type="GO" id="GO:0004519">
    <property type="term" value="F:endonuclease activity"/>
    <property type="evidence" value="ECO:0007669"/>
    <property type="project" value="UniProtKB-KW"/>
</dbReference>
<evidence type="ECO:0000256" key="11">
    <source>
        <dbReference type="ARBA" id="ARBA00023124"/>
    </source>
</evidence>
<keyword evidence="12" id="KW-0238">DNA-binding</keyword>
<reference evidence="15" key="1">
    <citation type="submission" date="2020-10" db="EMBL/GenBank/DDBJ databases">
        <title>CRESS DNA virus dark matter in the feces of wild birds.</title>
        <authorList>
            <person name="Yang S."/>
            <person name="Zhang W."/>
        </authorList>
    </citation>
    <scope>NUCLEOTIDE SEQUENCE</scope>
    <source>
        <strain evidence="15">Cra190gen1</strain>
    </source>
</reference>
<accession>A0A8E7G204</accession>
<name>A0A8E7G204_9VIRU</name>
<evidence type="ECO:0000256" key="2">
    <source>
        <dbReference type="ARBA" id="ARBA00022562"/>
    </source>
</evidence>
<keyword evidence="8" id="KW-0547">Nucleotide-binding</keyword>
<feature type="domain" description="CRESS-DNA virus Rep endonuclease" evidence="14">
    <location>
        <begin position="5"/>
        <end position="108"/>
    </location>
</feature>
<feature type="region of interest" description="Disordered" evidence="13">
    <location>
        <begin position="100"/>
        <end position="121"/>
    </location>
</feature>
<keyword evidence="10" id="KW-0378">Hydrolase</keyword>
<dbReference type="InterPro" id="IPR049912">
    <property type="entry name" value="CRESS_DNA_REP"/>
</dbReference>
<comment type="subcellular location">
    <subcellularLocation>
        <location evidence="1">Host nucleus</location>
    </subcellularLocation>
</comment>
<keyword evidence="2" id="KW-1048">Host nucleus</keyword>
<dbReference type="EMBL" id="MW182943">
    <property type="protein sequence ID" value="QVW56478.1"/>
    <property type="molecule type" value="Genomic_DNA"/>
</dbReference>
<evidence type="ECO:0000256" key="9">
    <source>
        <dbReference type="ARBA" id="ARBA00022759"/>
    </source>
</evidence>
<dbReference type="GO" id="GO:0016787">
    <property type="term" value="F:hydrolase activity"/>
    <property type="evidence" value="ECO:0007669"/>
    <property type="project" value="UniProtKB-KW"/>
</dbReference>
<evidence type="ECO:0000256" key="13">
    <source>
        <dbReference type="SAM" id="MobiDB-lite"/>
    </source>
</evidence>
<dbReference type="GO" id="GO:0046872">
    <property type="term" value="F:metal ion binding"/>
    <property type="evidence" value="ECO:0007669"/>
    <property type="project" value="UniProtKB-KW"/>
</dbReference>
<dbReference type="GO" id="GO:0006260">
    <property type="term" value="P:DNA replication"/>
    <property type="evidence" value="ECO:0007669"/>
    <property type="project" value="UniProtKB-KW"/>
</dbReference>
<evidence type="ECO:0000256" key="12">
    <source>
        <dbReference type="ARBA" id="ARBA00023125"/>
    </source>
</evidence>
<keyword evidence="6" id="KW-0540">Nuclease</keyword>
<evidence type="ECO:0000259" key="14">
    <source>
        <dbReference type="PROSITE" id="PS52020"/>
    </source>
</evidence>
<dbReference type="GO" id="GO:0042025">
    <property type="term" value="C:host cell nucleus"/>
    <property type="evidence" value="ECO:0007669"/>
    <property type="project" value="UniProtKB-SubCell"/>
</dbReference>
<dbReference type="Pfam" id="PF00799">
    <property type="entry name" value="Gemini_AL1"/>
    <property type="match status" value="1"/>
</dbReference>
<keyword evidence="3" id="KW-0808">Transferase</keyword>
<evidence type="ECO:0000256" key="7">
    <source>
        <dbReference type="ARBA" id="ARBA00022723"/>
    </source>
</evidence>
<organism evidence="15">
    <name type="scientific">Grus japonensis Genomoviridae sp</name>
    <dbReference type="NCBI Taxonomy" id="2814961"/>
    <lineage>
        <taxon>Viruses</taxon>
        <taxon>Monodnaviria</taxon>
        <taxon>Shotokuvirae</taxon>
        <taxon>Cressdnaviricota</taxon>
        <taxon>Repensiviricetes</taxon>
        <taxon>Geplafuvirales</taxon>
        <taxon>Genomoviridae</taxon>
    </lineage>
</organism>
<evidence type="ECO:0000256" key="3">
    <source>
        <dbReference type="ARBA" id="ARBA00022679"/>
    </source>
</evidence>
<dbReference type="GO" id="GO:0000166">
    <property type="term" value="F:nucleotide binding"/>
    <property type="evidence" value="ECO:0007669"/>
    <property type="project" value="UniProtKB-KW"/>
</dbReference>
<keyword evidence="7" id="KW-0479">Metal-binding</keyword>
<sequence length="243" mass="27973">MSSFRFQARYGLFTYSQCGQLRPSAVLELFTSLSADCIIGREAHGDGGTHLHAFVDFRRKYRTRDVRKFDVEGFHPNIISTIRSPSGSWDYATKDGDICGGSLRRPEPSQGSNAERQNAGWDQLRDASTREEFFELASTHLFSHLVKSFTSFSAYADWKFRVDRSPYCHPSQYSFDLTQYGELREWVGRHLSGNQIGSRLFVCNIRRHPRRFQILPSIQELVGSTDRVLLYRQVQEEEAHCMG</sequence>